<feature type="compositionally biased region" description="Basic residues" evidence="1">
    <location>
        <begin position="252"/>
        <end position="265"/>
    </location>
</feature>
<accession>A0A644U990</accession>
<feature type="compositionally biased region" description="Basic and acidic residues" evidence="1">
    <location>
        <begin position="48"/>
        <end position="75"/>
    </location>
</feature>
<comment type="caution">
    <text evidence="2">The sequence shown here is derived from an EMBL/GenBank/DDBJ whole genome shotgun (WGS) entry which is preliminary data.</text>
</comment>
<feature type="compositionally biased region" description="Basic and acidic residues" evidence="1">
    <location>
        <begin position="8"/>
        <end position="19"/>
    </location>
</feature>
<feature type="compositionally biased region" description="Low complexity" evidence="1">
    <location>
        <begin position="303"/>
        <end position="314"/>
    </location>
</feature>
<evidence type="ECO:0000256" key="1">
    <source>
        <dbReference type="SAM" id="MobiDB-lite"/>
    </source>
</evidence>
<reference evidence="2" key="1">
    <citation type="submission" date="2019-08" db="EMBL/GenBank/DDBJ databases">
        <authorList>
            <person name="Kucharzyk K."/>
            <person name="Murdoch R.W."/>
            <person name="Higgins S."/>
            <person name="Loffler F."/>
        </authorList>
    </citation>
    <scope>NUCLEOTIDE SEQUENCE</scope>
</reference>
<dbReference type="EMBL" id="VSSQ01000089">
    <property type="protein sequence ID" value="MPL75517.1"/>
    <property type="molecule type" value="Genomic_DNA"/>
</dbReference>
<feature type="compositionally biased region" description="Basic and acidic residues" evidence="1">
    <location>
        <begin position="181"/>
        <end position="218"/>
    </location>
</feature>
<organism evidence="2">
    <name type="scientific">bioreactor metagenome</name>
    <dbReference type="NCBI Taxonomy" id="1076179"/>
    <lineage>
        <taxon>unclassified sequences</taxon>
        <taxon>metagenomes</taxon>
        <taxon>ecological metagenomes</taxon>
    </lineage>
</organism>
<feature type="compositionally biased region" description="Basic and acidic residues" evidence="1">
    <location>
        <begin position="108"/>
        <end position="144"/>
    </location>
</feature>
<gene>
    <name evidence="2" type="ORF">SDC9_21341</name>
</gene>
<sequence>MQRALGQKRGEMAEKPQEREAEEPFLGGKAVCLGRDLVAPPQPQRAAQEQRVEHHGDSQAQRPADRAEREGERGRQQCQRIGQDPAAGRGPAMRHRQHRYPGAGIIVAHEERERPEMRRRPQEDQREHQEALERDAARRHCPADHRRKGPGGTADHDVLRRAPFQPDGIDDDVEEDGEGEEQPREDIRGQRQHHAGDARKRQPEAERLALAHPPRGDRAAFGAAHQPVDVGVIPHVQRPRGAAAKRDEQDRHRRHEGMHRRRRHHQPDEGGEDHERHHPRLQQREEIAQPGLARGGGGKGGVAHPRPLSSPRPAAARRTRR</sequence>
<feature type="region of interest" description="Disordered" evidence="1">
    <location>
        <begin position="1"/>
        <end position="321"/>
    </location>
</feature>
<proteinExistence type="predicted"/>
<evidence type="ECO:0000313" key="2">
    <source>
        <dbReference type="EMBL" id="MPL75517.1"/>
    </source>
</evidence>
<dbReference type="AlphaFoldDB" id="A0A644U990"/>
<protein>
    <submittedName>
        <fullName evidence="2">Uncharacterized protein</fullName>
    </submittedName>
</protein>
<feature type="compositionally biased region" description="Acidic residues" evidence="1">
    <location>
        <begin position="168"/>
        <end position="180"/>
    </location>
</feature>
<name>A0A644U990_9ZZZZ</name>